<evidence type="ECO:0000313" key="3">
    <source>
        <dbReference type="Proteomes" id="UP000663879"/>
    </source>
</evidence>
<gene>
    <name evidence="2" type="ORF">OXX778_LOCUS13607</name>
</gene>
<evidence type="ECO:0000313" key="2">
    <source>
        <dbReference type="EMBL" id="CAF0944469.1"/>
    </source>
</evidence>
<sequence>MIKCFINDNHENWDLVYKTPNLNLKFDPNGYAEFIKHKFTKMYETVRKNREVRVLKNKVIYDGQIMAAKFKECDAVWLKNEQVKKENTEDMNESQVEQTRKKLSHQKFSTTRSKRAKEKVERAKTLLRNRIITSPNELIEGDTNSDNQFIDVQNVD</sequence>
<accession>A0A814CMR2</accession>
<organism evidence="2 3">
    <name type="scientific">Brachionus calyciflorus</name>
    <dbReference type="NCBI Taxonomy" id="104777"/>
    <lineage>
        <taxon>Eukaryota</taxon>
        <taxon>Metazoa</taxon>
        <taxon>Spiralia</taxon>
        <taxon>Gnathifera</taxon>
        <taxon>Rotifera</taxon>
        <taxon>Eurotatoria</taxon>
        <taxon>Monogononta</taxon>
        <taxon>Pseudotrocha</taxon>
        <taxon>Ploima</taxon>
        <taxon>Brachionidae</taxon>
        <taxon>Brachionus</taxon>
    </lineage>
</organism>
<dbReference type="OrthoDB" id="6153409at2759"/>
<dbReference type="EMBL" id="CAJNOC010002643">
    <property type="protein sequence ID" value="CAF0944469.1"/>
    <property type="molecule type" value="Genomic_DNA"/>
</dbReference>
<dbReference type="Proteomes" id="UP000663879">
    <property type="component" value="Unassembled WGS sequence"/>
</dbReference>
<comment type="caution">
    <text evidence="2">The sequence shown here is derived from an EMBL/GenBank/DDBJ whole genome shotgun (WGS) entry which is preliminary data.</text>
</comment>
<evidence type="ECO:0000256" key="1">
    <source>
        <dbReference type="SAM" id="MobiDB-lite"/>
    </source>
</evidence>
<feature type="region of interest" description="Disordered" evidence="1">
    <location>
        <begin position="86"/>
        <end position="115"/>
    </location>
</feature>
<name>A0A814CMR2_9BILA</name>
<dbReference type="AlphaFoldDB" id="A0A814CMR2"/>
<proteinExistence type="predicted"/>
<keyword evidence="3" id="KW-1185">Reference proteome</keyword>
<reference evidence="2" key="1">
    <citation type="submission" date="2021-02" db="EMBL/GenBank/DDBJ databases">
        <authorList>
            <person name="Nowell W R."/>
        </authorList>
    </citation>
    <scope>NUCLEOTIDE SEQUENCE</scope>
    <source>
        <strain evidence="2">Ploen Becks lab</strain>
    </source>
</reference>
<protein>
    <submittedName>
        <fullName evidence="2">Uncharacterized protein</fullName>
    </submittedName>
</protein>